<accession>A0AAV7REH4</accession>
<evidence type="ECO:0000256" key="1">
    <source>
        <dbReference type="SAM" id="MobiDB-lite"/>
    </source>
</evidence>
<dbReference type="Proteomes" id="UP001066276">
    <property type="component" value="Chromosome 5"/>
</dbReference>
<organism evidence="2 3">
    <name type="scientific">Pleurodeles waltl</name>
    <name type="common">Iberian ribbed newt</name>
    <dbReference type="NCBI Taxonomy" id="8319"/>
    <lineage>
        <taxon>Eukaryota</taxon>
        <taxon>Metazoa</taxon>
        <taxon>Chordata</taxon>
        <taxon>Craniata</taxon>
        <taxon>Vertebrata</taxon>
        <taxon>Euteleostomi</taxon>
        <taxon>Amphibia</taxon>
        <taxon>Batrachia</taxon>
        <taxon>Caudata</taxon>
        <taxon>Salamandroidea</taxon>
        <taxon>Salamandridae</taxon>
        <taxon>Pleurodelinae</taxon>
        <taxon>Pleurodeles</taxon>
    </lineage>
</organism>
<protein>
    <submittedName>
        <fullName evidence="2">Uncharacterized protein</fullName>
    </submittedName>
</protein>
<sequence>MGASAPVEQSFSVQGLPITAGTPVVAPALAIVPPSTVAFTPLGSPFVTISIVKEWWTYKVRKKKKDKTGEKEEKARKRGSQVPCRHPRKRTDPGVIFHASSLAKPIAAHAPRKATFLLEQGGMKRAAGKCQTYQGTTVGVDRRQTSGGYQTLLEIIRPCTTRGEYRQRTSDRSSSYPPREVADLCLLPGPQGAIRTNHGNIRQVKEREKEKQFVPRSMRFNF</sequence>
<evidence type="ECO:0000313" key="3">
    <source>
        <dbReference type="Proteomes" id="UP001066276"/>
    </source>
</evidence>
<dbReference type="EMBL" id="JANPWB010000009">
    <property type="protein sequence ID" value="KAJ1149150.1"/>
    <property type="molecule type" value="Genomic_DNA"/>
</dbReference>
<dbReference type="AlphaFoldDB" id="A0AAV7REH4"/>
<evidence type="ECO:0000313" key="2">
    <source>
        <dbReference type="EMBL" id="KAJ1149150.1"/>
    </source>
</evidence>
<gene>
    <name evidence="2" type="ORF">NDU88_001967</name>
</gene>
<comment type="caution">
    <text evidence="2">The sequence shown here is derived from an EMBL/GenBank/DDBJ whole genome shotgun (WGS) entry which is preliminary data.</text>
</comment>
<proteinExistence type="predicted"/>
<reference evidence="2" key="1">
    <citation type="journal article" date="2022" name="bioRxiv">
        <title>Sequencing and chromosome-scale assembly of the giantPleurodeles waltlgenome.</title>
        <authorList>
            <person name="Brown T."/>
            <person name="Elewa A."/>
            <person name="Iarovenko S."/>
            <person name="Subramanian E."/>
            <person name="Araus A.J."/>
            <person name="Petzold A."/>
            <person name="Susuki M."/>
            <person name="Suzuki K.-i.T."/>
            <person name="Hayashi T."/>
            <person name="Toyoda A."/>
            <person name="Oliveira C."/>
            <person name="Osipova E."/>
            <person name="Leigh N.D."/>
            <person name="Simon A."/>
            <person name="Yun M.H."/>
        </authorList>
    </citation>
    <scope>NUCLEOTIDE SEQUENCE</scope>
    <source>
        <strain evidence="2">20211129_DDA</strain>
        <tissue evidence="2">Liver</tissue>
    </source>
</reference>
<name>A0AAV7REH4_PLEWA</name>
<feature type="region of interest" description="Disordered" evidence="1">
    <location>
        <begin position="63"/>
        <end position="91"/>
    </location>
</feature>
<keyword evidence="3" id="KW-1185">Reference proteome</keyword>